<evidence type="ECO:0000313" key="2">
    <source>
        <dbReference type="EMBL" id="ATN95397.1"/>
    </source>
</evidence>
<reference evidence="2" key="1">
    <citation type="journal article" date="2017" name="Sci. Rep.">
        <title>Mitochondrial genomes of the key zooplankton copepods Arctic Calanus glacialis and North Atlantic Calanus finmarchicus with the longest crustacean non-coding regions.</title>
        <authorList>
            <person name="Weydmann A."/>
            <person name="Przylucka A."/>
            <person name="Lubosny M."/>
            <person name="Walczynska K.S."/>
            <person name="Serrao E.A."/>
            <person name="Pearson G.A."/>
            <person name="Burzynski A."/>
        </authorList>
    </citation>
    <scope>NUCLEOTIDE SEQUENCE</scope>
</reference>
<protein>
    <submittedName>
        <fullName evidence="2">NADH dehydrogenase subunit 4L</fullName>
    </submittedName>
</protein>
<proteinExistence type="predicted"/>
<sequence length="111" mass="12373">MIFWSGLLFLYMCFSLDSASTLYIFILVTSALMSLMLSSRWYHVMIILMILEMLMLLVFISLNLALGLAGLSGVCVFIFITLSVAEASVGMSLLTMMIRSNGNDFMEASIF</sequence>
<organism evidence="2">
    <name type="scientific">Calanus finmarchicus</name>
    <name type="common">Calanus tonsus</name>
    <dbReference type="NCBI Taxonomy" id="6837"/>
    <lineage>
        <taxon>Eukaryota</taxon>
        <taxon>Metazoa</taxon>
        <taxon>Ecdysozoa</taxon>
        <taxon>Arthropoda</taxon>
        <taxon>Crustacea</taxon>
        <taxon>Multicrustacea</taxon>
        <taxon>Hexanauplia</taxon>
        <taxon>Copepoda</taxon>
        <taxon>Calanoida</taxon>
        <taxon>Calanidae</taxon>
        <taxon>Calanus</taxon>
    </lineage>
</organism>
<keyword evidence="2" id="KW-0496">Mitochondrion</keyword>
<dbReference type="Gene3D" id="1.10.287.3510">
    <property type="match status" value="1"/>
</dbReference>
<keyword evidence="1" id="KW-0472">Membrane</keyword>
<keyword evidence="1" id="KW-0812">Transmembrane</keyword>
<dbReference type="EMBL" id="MG001886">
    <property type="protein sequence ID" value="ATN95397.1"/>
    <property type="molecule type" value="Genomic_DNA"/>
</dbReference>
<keyword evidence="1" id="KW-1133">Transmembrane helix</keyword>
<feature type="transmembrane region" description="Helical" evidence="1">
    <location>
        <begin position="41"/>
        <end position="62"/>
    </location>
</feature>
<gene>
    <name evidence="2" type="primary">ND4L</name>
</gene>
<name>A0A2D1GRR8_CALFI</name>
<geneLocation type="mitochondrion" evidence="2"/>
<feature type="transmembrane region" description="Helical" evidence="1">
    <location>
        <begin position="6"/>
        <end position="29"/>
    </location>
</feature>
<feature type="transmembrane region" description="Helical" evidence="1">
    <location>
        <begin position="68"/>
        <end position="89"/>
    </location>
</feature>
<evidence type="ECO:0000256" key="1">
    <source>
        <dbReference type="SAM" id="Phobius"/>
    </source>
</evidence>
<accession>A0A2D1GRR8</accession>
<dbReference type="AlphaFoldDB" id="A0A2D1GRR8"/>